<proteinExistence type="inferred from homology"/>
<protein>
    <recommendedName>
        <fullName evidence="7">Peptidase M48 domain-containing protein</fullName>
    </recommendedName>
</protein>
<dbReference type="GO" id="GO:0006515">
    <property type="term" value="P:protein quality control for misfolded or incompletely synthesized proteins"/>
    <property type="evidence" value="ECO:0007669"/>
    <property type="project" value="TreeGrafter"/>
</dbReference>
<reference evidence="9" key="1">
    <citation type="journal article" date="2011" name="Science">
        <title>The plant cell wall-decomposing machinery underlies the functional diversity of forest fungi.</title>
        <authorList>
            <person name="Eastwood D.C."/>
            <person name="Floudas D."/>
            <person name="Binder M."/>
            <person name="Majcherczyk A."/>
            <person name="Schneider P."/>
            <person name="Aerts A."/>
            <person name="Asiegbu F.O."/>
            <person name="Baker S.E."/>
            <person name="Barry K."/>
            <person name="Bendiksby M."/>
            <person name="Blumentritt M."/>
            <person name="Coutinho P.M."/>
            <person name="Cullen D."/>
            <person name="de Vries R.P."/>
            <person name="Gathman A."/>
            <person name="Goodell B."/>
            <person name="Henrissat B."/>
            <person name="Ihrmark K."/>
            <person name="Kauserud H."/>
            <person name="Kohler A."/>
            <person name="LaButti K."/>
            <person name="Lapidus A."/>
            <person name="Lavin J.L."/>
            <person name="Lee Y.-H."/>
            <person name="Lindquist E."/>
            <person name="Lilly W."/>
            <person name="Lucas S."/>
            <person name="Morin E."/>
            <person name="Murat C."/>
            <person name="Oguiza J.A."/>
            <person name="Park J."/>
            <person name="Pisabarro A.G."/>
            <person name="Riley R."/>
            <person name="Rosling A."/>
            <person name="Salamov A."/>
            <person name="Schmidt O."/>
            <person name="Schmutz J."/>
            <person name="Skrede I."/>
            <person name="Stenlid J."/>
            <person name="Wiebenga A."/>
            <person name="Xie X."/>
            <person name="Kuees U."/>
            <person name="Hibbett D.S."/>
            <person name="Hoffmeister D."/>
            <person name="Hoegberg N."/>
            <person name="Martin F."/>
            <person name="Grigoriev I.V."/>
            <person name="Watkinson S.C."/>
        </authorList>
    </citation>
    <scope>NUCLEOTIDE SEQUENCE [LARGE SCALE GENOMIC DNA]</scope>
    <source>
        <strain evidence="9">strain S7.3</strain>
    </source>
</reference>
<evidence type="ECO:0000259" key="7">
    <source>
        <dbReference type="Pfam" id="PF01435"/>
    </source>
</evidence>
<dbReference type="OrthoDB" id="7464992at2759"/>
<dbReference type="GO" id="GO:0005743">
    <property type="term" value="C:mitochondrial inner membrane"/>
    <property type="evidence" value="ECO:0007669"/>
    <property type="project" value="TreeGrafter"/>
</dbReference>
<evidence type="ECO:0000313" key="8">
    <source>
        <dbReference type="EMBL" id="EGN97349.1"/>
    </source>
</evidence>
<evidence type="ECO:0000256" key="5">
    <source>
        <dbReference type="ARBA" id="ARBA00023049"/>
    </source>
</evidence>
<accession>F8Q2D8</accession>
<dbReference type="GO" id="GO:0046872">
    <property type="term" value="F:metal ion binding"/>
    <property type="evidence" value="ECO:0007669"/>
    <property type="project" value="UniProtKB-KW"/>
</dbReference>
<evidence type="ECO:0000256" key="2">
    <source>
        <dbReference type="ARBA" id="ARBA00022723"/>
    </source>
</evidence>
<dbReference type="CDD" id="cd07331">
    <property type="entry name" value="M48C_Oma1_like"/>
    <property type="match status" value="1"/>
</dbReference>
<evidence type="ECO:0000256" key="4">
    <source>
        <dbReference type="ARBA" id="ARBA00022833"/>
    </source>
</evidence>
<dbReference type="InParanoid" id="F8Q2D8"/>
<feature type="domain" description="Peptidase M48" evidence="7">
    <location>
        <begin position="208"/>
        <end position="365"/>
    </location>
</feature>
<dbReference type="eggNOG" id="KOG2661">
    <property type="taxonomic scope" value="Eukaryota"/>
</dbReference>
<sequence>MFSLRSSSSIRPLLRPFSWKCPKHTGILVLSSPKPLVRPTWSGTPPRTLQSQKWRNLSTSLPRRAQYNRFSSGPEGPSNLKTWDIQTVVATCVVAGGVMYYVAHLEKVPETGRWRFMDVNPKYEAELAKTSYAELVDEFGDKMLPPNHPLTRHVRRVVINILESSDLGTLRSDGPAPITTKSPDGDVWGGDVFREDSHSELVPGSGGREWNLLVVNDPKMINAMATVGNIVVFTGILPICKDEQGLAAVLSHEIGHVVARHISERYSSTKVLLFIALLLQASGLDFGVGKLATHLLLELPNSRTQETEADTIGMRLASKACYDPKAAVDVHVRLSEFEKMAGGSSGAEFLRTHPGAERRIKHLQELLPEGYSIRAGSSDCGGMQDSVDRFISAAQYYSFRQ</sequence>
<dbReference type="GO" id="GO:0034982">
    <property type="term" value="P:mitochondrial protein processing"/>
    <property type="evidence" value="ECO:0007669"/>
    <property type="project" value="TreeGrafter"/>
</dbReference>
<evidence type="ECO:0000256" key="3">
    <source>
        <dbReference type="ARBA" id="ARBA00022801"/>
    </source>
</evidence>
<keyword evidence="4 6" id="KW-0862">Zinc</keyword>
<comment type="similarity">
    <text evidence="6">Belongs to the peptidase M48 family.</text>
</comment>
<dbReference type="PANTHER" id="PTHR22726:SF1">
    <property type="entry name" value="METALLOENDOPEPTIDASE OMA1, MITOCHONDRIAL"/>
    <property type="match status" value="1"/>
</dbReference>
<dbReference type="STRING" id="936435.F8Q2D8"/>
<dbReference type="EMBL" id="GL945482">
    <property type="protein sequence ID" value="EGN97349.1"/>
    <property type="molecule type" value="Genomic_DNA"/>
</dbReference>
<dbReference type="HOGENOM" id="CLU_029002_1_0_1"/>
<keyword evidence="3 6" id="KW-0378">Hydrolase</keyword>
<evidence type="ECO:0000256" key="1">
    <source>
        <dbReference type="ARBA" id="ARBA00022670"/>
    </source>
</evidence>
<dbReference type="InterPro" id="IPR001915">
    <property type="entry name" value="Peptidase_M48"/>
</dbReference>
<dbReference type="FunCoup" id="F8Q2D8">
    <property type="interactions" value="115"/>
</dbReference>
<comment type="cofactor">
    <cofactor evidence="6">
        <name>Zn(2+)</name>
        <dbReference type="ChEBI" id="CHEBI:29105"/>
    </cofactor>
    <text evidence="6">Binds 1 zinc ion per subunit.</text>
</comment>
<evidence type="ECO:0000256" key="6">
    <source>
        <dbReference type="RuleBase" id="RU003983"/>
    </source>
</evidence>
<organism evidence="9">
    <name type="scientific">Serpula lacrymans var. lacrymans (strain S7.3)</name>
    <name type="common">Dry rot fungus</name>
    <dbReference type="NCBI Taxonomy" id="936435"/>
    <lineage>
        <taxon>Eukaryota</taxon>
        <taxon>Fungi</taxon>
        <taxon>Dikarya</taxon>
        <taxon>Basidiomycota</taxon>
        <taxon>Agaricomycotina</taxon>
        <taxon>Agaricomycetes</taxon>
        <taxon>Agaricomycetidae</taxon>
        <taxon>Boletales</taxon>
        <taxon>Coniophorineae</taxon>
        <taxon>Serpulaceae</taxon>
        <taxon>Serpula</taxon>
    </lineage>
</organism>
<dbReference type="OMA" id="RFNCYSE"/>
<dbReference type="Pfam" id="PF01435">
    <property type="entry name" value="Peptidase_M48"/>
    <property type="match status" value="1"/>
</dbReference>
<keyword evidence="5 6" id="KW-0482">Metalloprotease</keyword>
<dbReference type="PANTHER" id="PTHR22726">
    <property type="entry name" value="METALLOENDOPEPTIDASE OMA1"/>
    <property type="match status" value="1"/>
</dbReference>
<dbReference type="AlphaFoldDB" id="F8Q2D8"/>
<keyword evidence="2" id="KW-0479">Metal-binding</keyword>
<name>F8Q2D8_SERL3</name>
<dbReference type="GO" id="GO:0004222">
    <property type="term" value="F:metalloendopeptidase activity"/>
    <property type="evidence" value="ECO:0007669"/>
    <property type="project" value="InterPro"/>
</dbReference>
<evidence type="ECO:0000313" key="9">
    <source>
        <dbReference type="Proteomes" id="UP000008063"/>
    </source>
</evidence>
<keyword evidence="9" id="KW-1185">Reference proteome</keyword>
<gene>
    <name evidence="8" type="ORF">SERLA73DRAFT_184021</name>
</gene>
<keyword evidence="1 6" id="KW-0645">Protease</keyword>
<dbReference type="InterPro" id="IPR051156">
    <property type="entry name" value="Mito/Outer_Membr_Metalloprot"/>
</dbReference>
<dbReference type="Gene3D" id="3.30.2010.10">
    <property type="entry name" value="Metalloproteases ('zincins'), catalytic domain"/>
    <property type="match status" value="1"/>
</dbReference>
<dbReference type="Proteomes" id="UP000008063">
    <property type="component" value="Unassembled WGS sequence"/>
</dbReference>